<sequence>MEFKISSDNILSLSPRYTTTYSIKKGYFNLIQCLLRLGADPNYCNEKENYSRSSLIYTTFIKDDKWAENISYNLLENGADLSKSDSKGLTAIHYSCAFGRDNLLDIFLNSVDFDLSCSLDNNGNNCLHYAIRSHNLKCVNLLIKKFKSSNFSKSINIKNKLGLRPSDIEDGQDEEFILIKDSLFNGQNTLDECKQALRDYIKYCNDLKLAELDRIQKELSVLKEIIKKKKLVKKTKKSLVEKPNYEKKVLSESNLSNRIFETQLDDLEFFKLAKEPAPKILSNSNFNHFTGKAKIKAKKMPNQVPEIVIHSPDSLGKPDLNSLIDFEEIFIRISSSKAEYKISENFGLTLKNAISLTEKSFLIIYKDFTLNSIEYNDLFYAKEHMVNDGLNIKMSLIRNQNSTGPKIVRDDKSDLTWKKSLPKVFNIFENELTPSFRHSIHPPVIKKIKNNQKYYEDLKLKSKQVALSRKKKSKIITVRNSLLNGLSNGSDYFVSPETLTEEMSSVFDEEISILPINGRSTNSSSLSRRKS</sequence>
<dbReference type="InterPro" id="IPR002110">
    <property type="entry name" value="Ankyrin_rpt"/>
</dbReference>
<protein>
    <submittedName>
        <fullName evidence="3">Uncharacterized protein</fullName>
    </submittedName>
</protein>
<dbReference type="PANTHER" id="PTHR24123">
    <property type="entry name" value="ANKYRIN REPEAT-CONTAINING"/>
    <property type="match status" value="1"/>
</dbReference>
<organism evidence="3 4">
    <name type="scientific">Brachionus calyciflorus</name>
    <dbReference type="NCBI Taxonomy" id="104777"/>
    <lineage>
        <taxon>Eukaryota</taxon>
        <taxon>Metazoa</taxon>
        <taxon>Spiralia</taxon>
        <taxon>Gnathifera</taxon>
        <taxon>Rotifera</taxon>
        <taxon>Eurotatoria</taxon>
        <taxon>Monogononta</taxon>
        <taxon>Pseudotrocha</taxon>
        <taxon>Ploima</taxon>
        <taxon>Brachionidae</taxon>
        <taxon>Brachionus</taxon>
    </lineage>
</organism>
<evidence type="ECO:0000256" key="2">
    <source>
        <dbReference type="ARBA" id="ARBA00023043"/>
    </source>
</evidence>
<accession>A0A813MVD3</accession>
<dbReference type="Gene3D" id="1.25.40.20">
    <property type="entry name" value="Ankyrin repeat-containing domain"/>
    <property type="match status" value="1"/>
</dbReference>
<dbReference type="OrthoDB" id="5406014at2759"/>
<keyword evidence="2" id="KW-0040">ANK repeat</keyword>
<dbReference type="SMART" id="SM00248">
    <property type="entry name" value="ANK"/>
    <property type="match status" value="3"/>
</dbReference>
<dbReference type="InterPro" id="IPR036770">
    <property type="entry name" value="Ankyrin_rpt-contain_sf"/>
</dbReference>
<dbReference type="Proteomes" id="UP000663879">
    <property type="component" value="Unassembled WGS sequence"/>
</dbReference>
<proteinExistence type="predicted"/>
<dbReference type="Pfam" id="PF12796">
    <property type="entry name" value="Ank_2"/>
    <property type="match status" value="1"/>
</dbReference>
<keyword evidence="1" id="KW-0677">Repeat</keyword>
<dbReference type="PANTHER" id="PTHR24123:SF33">
    <property type="entry name" value="PROTEIN HOS4"/>
    <property type="match status" value="1"/>
</dbReference>
<evidence type="ECO:0000313" key="4">
    <source>
        <dbReference type="Proteomes" id="UP000663879"/>
    </source>
</evidence>
<gene>
    <name evidence="3" type="ORF">OXX778_LOCUS2781</name>
</gene>
<dbReference type="AlphaFoldDB" id="A0A813MVD3"/>
<comment type="caution">
    <text evidence="3">The sequence shown here is derived from an EMBL/GenBank/DDBJ whole genome shotgun (WGS) entry which is preliminary data.</text>
</comment>
<dbReference type="SUPFAM" id="SSF48403">
    <property type="entry name" value="Ankyrin repeat"/>
    <property type="match status" value="1"/>
</dbReference>
<keyword evidence="4" id="KW-1185">Reference proteome</keyword>
<evidence type="ECO:0000313" key="3">
    <source>
        <dbReference type="EMBL" id="CAF0730046.1"/>
    </source>
</evidence>
<name>A0A813MVD3_9BILA</name>
<evidence type="ECO:0000256" key="1">
    <source>
        <dbReference type="ARBA" id="ARBA00022737"/>
    </source>
</evidence>
<reference evidence="3" key="1">
    <citation type="submission" date="2021-02" db="EMBL/GenBank/DDBJ databases">
        <authorList>
            <person name="Nowell W R."/>
        </authorList>
    </citation>
    <scope>NUCLEOTIDE SEQUENCE</scope>
    <source>
        <strain evidence="3">Ploen Becks lab</strain>
    </source>
</reference>
<dbReference type="InterPro" id="IPR051165">
    <property type="entry name" value="Multifunctional_ANK_Repeat"/>
</dbReference>
<dbReference type="EMBL" id="CAJNOC010000227">
    <property type="protein sequence ID" value="CAF0730046.1"/>
    <property type="molecule type" value="Genomic_DNA"/>
</dbReference>